<comment type="caution">
    <text evidence="1">The sequence shown here is derived from an EMBL/GenBank/DDBJ whole genome shotgun (WGS) entry which is preliminary data.</text>
</comment>
<dbReference type="InterPro" id="IPR021823">
    <property type="entry name" value="DUF3408"/>
</dbReference>
<sequence length="118" mass="14030">MEHKKRKARPHDSGKEMITVGIQTNVEIVSSSPARGKYSEKEYERLFIRESGMRARDGKMTYIRRDYHNRIRRIIRVIGHDRLSMSAYIDHVLTLHFGQSDEAIKSLYEKNYEKEYQP</sequence>
<name>A0ABS2E2T7_9BACT</name>
<evidence type="ECO:0000313" key="2">
    <source>
        <dbReference type="Proteomes" id="UP000766986"/>
    </source>
</evidence>
<dbReference type="Pfam" id="PF11888">
    <property type="entry name" value="DUF3408"/>
    <property type="match status" value="1"/>
</dbReference>
<organism evidence="1 2">
    <name type="scientific">Mediterranea massiliensis</name>
    <dbReference type="NCBI Taxonomy" id="1841865"/>
    <lineage>
        <taxon>Bacteria</taxon>
        <taxon>Pseudomonadati</taxon>
        <taxon>Bacteroidota</taxon>
        <taxon>Bacteroidia</taxon>
        <taxon>Bacteroidales</taxon>
        <taxon>Bacteroidaceae</taxon>
        <taxon>Mediterranea</taxon>
    </lineage>
</organism>
<evidence type="ECO:0000313" key="1">
    <source>
        <dbReference type="EMBL" id="MBM6735945.1"/>
    </source>
</evidence>
<keyword evidence="2" id="KW-1185">Reference proteome</keyword>
<protein>
    <submittedName>
        <fullName evidence="1">DUF3408 domain-containing protein</fullName>
    </submittedName>
</protein>
<gene>
    <name evidence="1" type="ORF">H7U35_12065</name>
</gene>
<dbReference type="Proteomes" id="UP000766986">
    <property type="component" value="Unassembled WGS sequence"/>
</dbReference>
<reference evidence="1 2" key="1">
    <citation type="journal article" date="2021" name="Sci. Rep.">
        <title>The distribution of antibiotic resistance genes in chicken gut microbiota commensals.</title>
        <authorList>
            <person name="Juricova H."/>
            <person name="Matiasovicova J."/>
            <person name="Kubasova T."/>
            <person name="Cejkova D."/>
            <person name="Rychlik I."/>
        </authorList>
    </citation>
    <scope>NUCLEOTIDE SEQUENCE [LARGE SCALE GENOMIC DNA]</scope>
    <source>
        <strain evidence="1 2">An772</strain>
    </source>
</reference>
<accession>A0ABS2E2T7</accession>
<dbReference type="EMBL" id="JACLYZ010000031">
    <property type="protein sequence ID" value="MBM6735945.1"/>
    <property type="molecule type" value="Genomic_DNA"/>
</dbReference>
<proteinExistence type="predicted"/>